<organism evidence="1 2">
    <name type="scientific">Dothistroma septosporum (strain NZE10 / CBS 128990)</name>
    <name type="common">Red band needle blight fungus</name>
    <name type="synonym">Mycosphaerella pini</name>
    <dbReference type="NCBI Taxonomy" id="675120"/>
    <lineage>
        <taxon>Eukaryota</taxon>
        <taxon>Fungi</taxon>
        <taxon>Dikarya</taxon>
        <taxon>Ascomycota</taxon>
        <taxon>Pezizomycotina</taxon>
        <taxon>Dothideomycetes</taxon>
        <taxon>Dothideomycetidae</taxon>
        <taxon>Mycosphaerellales</taxon>
        <taxon>Mycosphaerellaceae</taxon>
        <taxon>Dothistroma</taxon>
    </lineage>
</organism>
<gene>
    <name evidence="1" type="ORF">DOTSEDRAFT_71893</name>
</gene>
<dbReference type="OrthoDB" id="5415055at2759"/>
<sequence length="92" mass="10148">MMDVLRLLLSYAQSLELPKVATVEILSSSDASAAEKIVALKAVLSLAAHTLALCTTLAMLWKLEAAIVHLLEVLLWPLMVPLRILRWMVGLR</sequence>
<reference evidence="2" key="1">
    <citation type="journal article" date="2012" name="PLoS Genet.">
        <title>The genomes of the fungal plant pathogens Cladosporium fulvum and Dothistroma septosporum reveal adaptation to different hosts and lifestyles but also signatures of common ancestry.</title>
        <authorList>
            <person name="de Wit P.J.G.M."/>
            <person name="van der Burgt A."/>
            <person name="Oekmen B."/>
            <person name="Stergiopoulos I."/>
            <person name="Abd-Elsalam K.A."/>
            <person name="Aerts A.L."/>
            <person name="Bahkali A.H."/>
            <person name="Beenen H.G."/>
            <person name="Chettri P."/>
            <person name="Cox M.P."/>
            <person name="Datema E."/>
            <person name="de Vries R.P."/>
            <person name="Dhillon B."/>
            <person name="Ganley A.R."/>
            <person name="Griffiths S.A."/>
            <person name="Guo Y."/>
            <person name="Hamelin R.C."/>
            <person name="Henrissat B."/>
            <person name="Kabir M.S."/>
            <person name="Jashni M.K."/>
            <person name="Kema G."/>
            <person name="Klaubauf S."/>
            <person name="Lapidus A."/>
            <person name="Levasseur A."/>
            <person name="Lindquist E."/>
            <person name="Mehrabi R."/>
            <person name="Ohm R.A."/>
            <person name="Owen T.J."/>
            <person name="Salamov A."/>
            <person name="Schwelm A."/>
            <person name="Schijlen E."/>
            <person name="Sun H."/>
            <person name="van den Burg H.A."/>
            <person name="van Ham R.C.H.J."/>
            <person name="Zhang S."/>
            <person name="Goodwin S.B."/>
            <person name="Grigoriev I.V."/>
            <person name="Collemare J."/>
            <person name="Bradshaw R.E."/>
        </authorList>
    </citation>
    <scope>NUCLEOTIDE SEQUENCE [LARGE SCALE GENOMIC DNA]</scope>
    <source>
        <strain evidence="2">NZE10 / CBS 128990</strain>
    </source>
</reference>
<dbReference type="HOGENOM" id="CLU_2413240_0_0_1"/>
<keyword evidence="2" id="KW-1185">Reference proteome</keyword>
<proteinExistence type="predicted"/>
<evidence type="ECO:0000313" key="1">
    <source>
        <dbReference type="EMBL" id="EME44211.1"/>
    </source>
</evidence>
<dbReference type="AlphaFoldDB" id="N1PLJ8"/>
<dbReference type="EMBL" id="KB446539">
    <property type="protein sequence ID" value="EME44211.1"/>
    <property type="molecule type" value="Genomic_DNA"/>
</dbReference>
<dbReference type="Proteomes" id="UP000016933">
    <property type="component" value="Unassembled WGS sequence"/>
</dbReference>
<name>N1PLJ8_DOTSN</name>
<reference evidence="1 2" key="2">
    <citation type="journal article" date="2012" name="PLoS Pathog.">
        <title>Diverse lifestyles and strategies of plant pathogenesis encoded in the genomes of eighteen Dothideomycetes fungi.</title>
        <authorList>
            <person name="Ohm R.A."/>
            <person name="Feau N."/>
            <person name="Henrissat B."/>
            <person name="Schoch C.L."/>
            <person name="Horwitz B.A."/>
            <person name="Barry K.W."/>
            <person name="Condon B.J."/>
            <person name="Copeland A.C."/>
            <person name="Dhillon B."/>
            <person name="Glaser F."/>
            <person name="Hesse C.N."/>
            <person name="Kosti I."/>
            <person name="LaButti K."/>
            <person name="Lindquist E.A."/>
            <person name="Lucas S."/>
            <person name="Salamov A.A."/>
            <person name="Bradshaw R.E."/>
            <person name="Ciuffetti L."/>
            <person name="Hamelin R.C."/>
            <person name="Kema G.H.J."/>
            <person name="Lawrence C."/>
            <person name="Scott J.A."/>
            <person name="Spatafora J.W."/>
            <person name="Turgeon B.G."/>
            <person name="de Wit P.J.G.M."/>
            <person name="Zhong S."/>
            <person name="Goodwin S.B."/>
            <person name="Grigoriev I.V."/>
        </authorList>
    </citation>
    <scope>NUCLEOTIDE SEQUENCE [LARGE SCALE GENOMIC DNA]</scope>
    <source>
        <strain evidence="2">NZE10 / CBS 128990</strain>
    </source>
</reference>
<accession>N1PLJ8</accession>
<protein>
    <submittedName>
        <fullName evidence="1">Uncharacterized protein</fullName>
    </submittedName>
</protein>
<evidence type="ECO:0000313" key="2">
    <source>
        <dbReference type="Proteomes" id="UP000016933"/>
    </source>
</evidence>